<proteinExistence type="predicted"/>
<feature type="domain" description="CBS" evidence="3">
    <location>
        <begin position="10"/>
        <end position="66"/>
    </location>
</feature>
<evidence type="ECO:0000259" key="3">
    <source>
        <dbReference type="PROSITE" id="PS51371"/>
    </source>
</evidence>
<evidence type="ECO:0000313" key="5">
    <source>
        <dbReference type="Proteomes" id="UP000196239"/>
    </source>
</evidence>
<dbReference type="InterPro" id="IPR000644">
    <property type="entry name" value="CBS_dom"/>
</dbReference>
<dbReference type="PANTHER" id="PTHR43080:SF2">
    <property type="entry name" value="CBS DOMAIN-CONTAINING PROTEIN"/>
    <property type="match status" value="1"/>
</dbReference>
<evidence type="ECO:0000313" key="4">
    <source>
        <dbReference type="EMBL" id="CUR51611.1"/>
    </source>
</evidence>
<dbReference type="SUPFAM" id="SSF54631">
    <property type="entry name" value="CBS-domain pair"/>
    <property type="match status" value="1"/>
</dbReference>
<evidence type="ECO:0000256" key="2">
    <source>
        <dbReference type="PROSITE-ProRule" id="PRU00703"/>
    </source>
</evidence>
<gene>
    <name evidence="4" type="ORF">NDEV_0846</name>
</gene>
<evidence type="ECO:0000256" key="1">
    <source>
        <dbReference type="ARBA" id="ARBA00023122"/>
    </source>
</evidence>
<name>A0A128A2N5_9ARCH</name>
<organism evidence="4 5">
    <name type="scientific">Nitrosotalea devaniterrae</name>
    <dbReference type="NCBI Taxonomy" id="1078905"/>
    <lineage>
        <taxon>Archaea</taxon>
        <taxon>Nitrososphaerota</taxon>
        <taxon>Nitrososphaeria</taxon>
        <taxon>Nitrosotaleales</taxon>
        <taxon>Nitrosotaleaceae</taxon>
        <taxon>Nitrosotalea</taxon>
    </lineage>
</organism>
<dbReference type="PROSITE" id="PS51371">
    <property type="entry name" value="CBS"/>
    <property type="match status" value="2"/>
</dbReference>
<dbReference type="InterPro" id="IPR046342">
    <property type="entry name" value="CBS_dom_sf"/>
</dbReference>
<protein>
    <submittedName>
        <fullName evidence="4">Putative signal-transduction protein with CBS domains</fullName>
    </submittedName>
</protein>
<dbReference type="PANTHER" id="PTHR43080">
    <property type="entry name" value="CBS DOMAIN-CONTAINING PROTEIN CBSX3, MITOCHONDRIAL"/>
    <property type="match status" value="1"/>
</dbReference>
<dbReference type="AlphaFoldDB" id="A0A128A2N5"/>
<dbReference type="InterPro" id="IPR051257">
    <property type="entry name" value="Diverse_CBS-Domain"/>
</dbReference>
<accession>A0A128A2N5</accession>
<dbReference type="Pfam" id="PF00571">
    <property type="entry name" value="CBS"/>
    <property type="match status" value="2"/>
</dbReference>
<dbReference type="EMBL" id="LN890280">
    <property type="protein sequence ID" value="CUR51611.1"/>
    <property type="molecule type" value="Genomic_DNA"/>
</dbReference>
<dbReference type="Proteomes" id="UP000196239">
    <property type="component" value="Chromosome 1"/>
</dbReference>
<dbReference type="KEGG" id="ndv:NDEV_0846"/>
<dbReference type="SMART" id="SM00116">
    <property type="entry name" value="CBS"/>
    <property type="match status" value="2"/>
</dbReference>
<keyword evidence="5" id="KW-1185">Reference proteome</keyword>
<reference evidence="5" key="1">
    <citation type="submission" date="2015-10" db="EMBL/GenBank/DDBJ databases">
        <authorList>
            <person name="Lehtovirta-Morley L.E."/>
            <person name="Vieille C."/>
        </authorList>
    </citation>
    <scope>NUCLEOTIDE SEQUENCE [LARGE SCALE GENOMIC DNA]</scope>
</reference>
<feature type="domain" description="CBS" evidence="3">
    <location>
        <begin position="74"/>
        <end position="129"/>
    </location>
</feature>
<sequence length="147" mass="15963">MQEKLVKDIMSKRILTIDSDLTVQDASKMMKDANVGSILVMKDNTVIGILTEKDIVRRIVSEGKPISTPIKEVMSSPVIAISPNDTVKSLANLMRLRGVHKVAVTQERLLVGIVTISDLTGACGLGPDSETSAICTELFKRRSKANL</sequence>
<keyword evidence="1 2" id="KW-0129">CBS domain</keyword>
<dbReference type="Gene3D" id="3.10.580.10">
    <property type="entry name" value="CBS-domain"/>
    <property type="match status" value="1"/>
</dbReference>